<dbReference type="RefSeq" id="WP_379073399.1">
    <property type="nucleotide sequence ID" value="NZ_JBHTJW010000001.1"/>
</dbReference>
<sequence length="131" mass="15027">MVEFPVRVYYEDTDAGGVVYHSRYLNFMERARTEWLRTAGFDQSALKQQEHVLFVVHSMQLQFKKPARLDDQLRVVSQLLEMGRGSFSCQQQVMRDETILIEAQVKVACVDADSFKPTGIPARIKIALESS</sequence>
<evidence type="ECO:0000313" key="4">
    <source>
        <dbReference type="Proteomes" id="UP001597106"/>
    </source>
</evidence>
<gene>
    <name evidence="3" type="primary">ybgC</name>
    <name evidence="3" type="ORF">ACFQ1T_00650</name>
</gene>
<dbReference type="Pfam" id="PF13279">
    <property type="entry name" value="4HBT_2"/>
    <property type="match status" value="1"/>
</dbReference>
<comment type="similarity">
    <text evidence="1">Belongs to the 4-hydroxybenzoyl-CoA thioesterase family.</text>
</comment>
<dbReference type="SUPFAM" id="SSF54637">
    <property type="entry name" value="Thioesterase/thiol ester dehydrase-isomerase"/>
    <property type="match status" value="1"/>
</dbReference>
<dbReference type="CDD" id="cd00586">
    <property type="entry name" value="4HBT"/>
    <property type="match status" value="1"/>
</dbReference>
<dbReference type="InterPro" id="IPR014166">
    <property type="entry name" value="Tol-Pal_acyl-CoA_thioesterase"/>
</dbReference>
<dbReference type="NCBIfam" id="TIGR00051">
    <property type="entry name" value="YbgC/FadM family acyl-CoA thioesterase"/>
    <property type="match status" value="1"/>
</dbReference>
<organism evidence="3 4">
    <name type="scientific">Methylophilus glucosoxydans</name>
    <dbReference type="NCBI Taxonomy" id="752553"/>
    <lineage>
        <taxon>Bacteria</taxon>
        <taxon>Pseudomonadati</taxon>
        <taxon>Pseudomonadota</taxon>
        <taxon>Betaproteobacteria</taxon>
        <taxon>Nitrosomonadales</taxon>
        <taxon>Methylophilaceae</taxon>
        <taxon>Methylophilus</taxon>
    </lineage>
</organism>
<keyword evidence="4" id="KW-1185">Reference proteome</keyword>
<evidence type="ECO:0000256" key="2">
    <source>
        <dbReference type="ARBA" id="ARBA00022801"/>
    </source>
</evidence>
<keyword evidence="2" id="KW-0378">Hydrolase</keyword>
<dbReference type="InterPro" id="IPR029069">
    <property type="entry name" value="HotDog_dom_sf"/>
</dbReference>
<evidence type="ECO:0000256" key="1">
    <source>
        <dbReference type="ARBA" id="ARBA00005953"/>
    </source>
</evidence>
<dbReference type="PIRSF" id="PIRSF003230">
    <property type="entry name" value="YbgC"/>
    <property type="match status" value="1"/>
</dbReference>
<dbReference type="PANTHER" id="PTHR31793">
    <property type="entry name" value="4-HYDROXYBENZOYL-COA THIOESTERASE FAMILY MEMBER"/>
    <property type="match status" value="1"/>
</dbReference>
<dbReference type="InterPro" id="IPR050563">
    <property type="entry name" value="4-hydroxybenzoyl-CoA_TE"/>
</dbReference>
<reference evidence="4" key="1">
    <citation type="journal article" date="2019" name="Int. J. Syst. Evol. Microbiol.">
        <title>The Global Catalogue of Microorganisms (GCM) 10K type strain sequencing project: providing services to taxonomists for standard genome sequencing and annotation.</title>
        <authorList>
            <consortium name="The Broad Institute Genomics Platform"/>
            <consortium name="The Broad Institute Genome Sequencing Center for Infectious Disease"/>
            <person name="Wu L."/>
            <person name="Ma J."/>
        </authorList>
    </citation>
    <scope>NUCLEOTIDE SEQUENCE [LARGE SCALE GENOMIC DNA]</scope>
    <source>
        <strain evidence="4">CCUG 59685</strain>
    </source>
</reference>
<dbReference type="NCBIfam" id="TIGR02799">
    <property type="entry name" value="thio_ybgC"/>
    <property type="match status" value="1"/>
</dbReference>
<dbReference type="PANTHER" id="PTHR31793:SF37">
    <property type="entry name" value="ACYL-COA THIOESTER HYDROLASE YBGC"/>
    <property type="match status" value="1"/>
</dbReference>
<dbReference type="EMBL" id="JBHTJW010000001">
    <property type="protein sequence ID" value="MFD0928276.1"/>
    <property type="molecule type" value="Genomic_DNA"/>
</dbReference>
<dbReference type="Gene3D" id="3.10.129.10">
    <property type="entry name" value="Hotdog Thioesterase"/>
    <property type="match status" value="1"/>
</dbReference>
<dbReference type="PROSITE" id="PS01328">
    <property type="entry name" value="4HBCOA_THIOESTERASE"/>
    <property type="match status" value="1"/>
</dbReference>
<accession>A0ABW3GCL1</accession>
<comment type="caution">
    <text evidence="3">The sequence shown here is derived from an EMBL/GenBank/DDBJ whole genome shotgun (WGS) entry which is preliminary data.</text>
</comment>
<dbReference type="Proteomes" id="UP001597106">
    <property type="component" value="Unassembled WGS sequence"/>
</dbReference>
<name>A0ABW3GCL1_9PROT</name>
<dbReference type="InterPro" id="IPR006684">
    <property type="entry name" value="YbgC/YbaW"/>
</dbReference>
<proteinExistence type="inferred from homology"/>
<evidence type="ECO:0000313" key="3">
    <source>
        <dbReference type="EMBL" id="MFD0928276.1"/>
    </source>
</evidence>
<dbReference type="InterPro" id="IPR008272">
    <property type="entry name" value="HB-CoA_thioesterase_AS"/>
</dbReference>
<protein>
    <submittedName>
        <fullName evidence="3">Tol-pal system-associated acyl-CoA thioesterase</fullName>
    </submittedName>
</protein>